<dbReference type="PANTHER" id="PTHR38693">
    <property type="entry name" value="UBIQUINONE BIOSYNTHESIS PROTEIN UBIJ"/>
    <property type="match status" value="1"/>
</dbReference>
<keyword evidence="1" id="KW-0831">Ubiquinone biosynthesis</keyword>
<evidence type="ECO:0000313" key="5">
    <source>
        <dbReference type="Proteomes" id="UP000294692"/>
    </source>
</evidence>
<evidence type="ECO:0000256" key="2">
    <source>
        <dbReference type="SAM" id="MobiDB-lite"/>
    </source>
</evidence>
<dbReference type="OrthoDB" id="8525483at2"/>
<evidence type="ECO:0000313" key="4">
    <source>
        <dbReference type="EMBL" id="TCU95955.1"/>
    </source>
</evidence>
<evidence type="ECO:0000256" key="1">
    <source>
        <dbReference type="HAMAP-Rule" id="MF_02215"/>
    </source>
</evidence>
<dbReference type="Proteomes" id="UP000294692">
    <property type="component" value="Unassembled WGS sequence"/>
</dbReference>
<comment type="caution">
    <text evidence="4">The sequence shown here is derived from an EMBL/GenBank/DDBJ whole genome shotgun (WGS) entry which is preliminary data.</text>
</comment>
<dbReference type="UniPathway" id="UPA00232"/>
<reference evidence="4 5" key="1">
    <citation type="submission" date="2019-03" db="EMBL/GenBank/DDBJ databases">
        <title>Genomic Encyclopedia of Type Strains, Phase IV (KMG-IV): sequencing the most valuable type-strain genomes for metagenomic binning, comparative biology and taxonomic classification.</title>
        <authorList>
            <person name="Goeker M."/>
        </authorList>
    </citation>
    <scope>NUCLEOTIDE SEQUENCE [LARGE SCALE GENOMIC DNA]</scope>
    <source>
        <strain evidence="4 5">DSM 100048</strain>
    </source>
</reference>
<dbReference type="PANTHER" id="PTHR38693:SF1">
    <property type="entry name" value="UBIQUINONE BIOSYNTHESIS ACCESSORY FACTOR UBIJ"/>
    <property type="match status" value="1"/>
</dbReference>
<dbReference type="AlphaFoldDB" id="A0A4R3UUZ9"/>
<keyword evidence="4" id="KW-0830">Ubiquinone</keyword>
<keyword evidence="1" id="KW-0963">Cytoplasm</keyword>
<comment type="similarity">
    <text evidence="1">Belongs to the UbiJ family.</text>
</comment>
<gene>
    <name evidence="1" type="primary">ubiJ</name>
    <name evidence="4" type="ORF">EV686_10713</name>
</gene>
<name>A0A4R3UUZ9_9BURK</name>
<dbReference type="InterPro" id="IPR003033">
    <property type="entry name" value="SCP2_sterol-bd_dom"/>
</dbReference>
<feature type="domain" description="SCP2" evidence="3">
    <location>
        <begin position="44"/>
        <end position="140"/>
    </location>
</feature>
<evidence type="ECO:0000259" key="3">
    <source>
        <dbReference type="Pfam" id="PF02036"/>
    </source>
</evidence>
<proteinExistence type="inferred from homology"/>
<feature type="region of interest" description="Disordered" evidence="2">
    <location>
        <begin position="228"/>
        <end position="248"/>
    </location>
</feature>
<dbReference type="Pfam" id="PF02036">
    <property type="entry name" value="SCP2"/>
    <property type="match status" value="1"/>
</dbReference>
<dbReference type="RefSeq" id="WP_132477444.1">
    <property type="nucleotide sequence ID" value="NZ_JBHRVM010000001.1"/>
</dbReference>
<dbReference type="HAMAP" id="MF_02215">
    <property type="entry name" value="UbiJ"/>
    <property type="match status" value="1"/>
</dbReference>
<keyword evidence="5" id="KW-1185">Reference proteome</keyword>
<protein>
    <recommendedName>
        <fullName evidence="1">Ubiquinone biosynthesis accessory factor UbiJ</fullName>
    </recommendedName>
</protein>
<organism evidence="4 5">
    <name type="scientific">Paracandidimonas soli</name>
    <dbReference type="NCBI Taxonomy" id="1917182"/>
    <lineage>
        <taxon>Bacteria</taxon>
        <taxon>Pseudomonadati</taxon>
        <taxon>Pseudomonadota</taxon>
        <taxon>Betaproteobacteria</taxon>
        <taxon>Burkholderiales</taxon>
        <taxon>Alcaligenaceae</taxon>
        <taxon>Paracandidimonas</taxon>
    </lineage>
</organism>
<accession>A0A4R3UUZ9</accession>
<comment type="subcellular location">
    <subcellularLocation>
        <location evidence="1">Cytoplasm</location>
    </subcellularLocation>
</comment>
<sequence>MGGAGCAAGFQAGEHGCECFLIPVISMLPFQLLPDPVALAVRLINPLIRREPWAAQRLRAQAGKTVRFDIGLRPFGLEILPEGELQPAGEQAAPDVTLSIPSSRWRDVPAALRTRDPAALAALMHVQGDAALAQVVSDLARDLRWDVEDDLSRLVGDVAAVRLTSTARNAAAAATETARRFMGNTAEYLSEESGMLVSRPAFEHWAERVAGLQSRLAGLEQRMARLARRRANASGNTQRPAGPAAHKS</sequence>
<dbReference type="InterPro" id="IPR038989">
    <property type="entry name" value="UbiJ"/>
</dbReference>
<dbReference type="EMBL" id="SMBX01000007">
    <property type="protein sequence ID" value="TCU95955.1"/>
    <property type="molecule type" value="Genomic_DNA"/>
</dbReference>
<dbReference type="GO" id="GO:0006744">
    <property type="term" value="P:ubiquinone biosynthetic process"/>
    <property type="evidence" value="ECO:0007669"/>
    <property type="project" value="UniProtKB-UniRule"/>
</dbReference>
<comment type="pathway">
    <text evidence="1">Cofactor biosynthesis; ubiquinone biosynthesis.</text>
</comment>
<comment type="function">
    <text evidence="1">Required for ubiquinone (coenzyme Q) biosynthesis. Binds hydrophobic ubiquinone biosynthetic intermediates via its SCP2 domain and is essential for the stability of the Ubi complex. May constitute a docking platform where Ubi enzymes assemble and access their SCP2-bound polyprenyl substrates.</text>
</comment>
<dbReference type="GO" id="GO:0005737">
    <property type="term" value="C:cytoplasm"/>
    <property type="evidence" value="ECO:0007669"/>
    <property type="project" value="UniProtKB-SubCell"/>
</dbReference>